<dbReference type="SUPFAM" id="SSF140931">
    <property type="entry name" value="Fic-like"/>
    <property type="match status" value="1"/>
</dbReference>
<proteinExistence type="predicted"/>
<evidence type="ECO:0000313" key="2">
    <source>
        <dbReference type="EMBL" id="GLS89016.1"/>
    </source>
</evidence>
<protein>
    <recommendedName>
        <fullName evidence="1">Fido domain-containing protein</fullName>
    </recommendedName>
</protein>
<evidence type="ECO:0000259" key="1">
    <source>
        <dbReference type="PROSITE" id="PS51459"/>
    </source>
</evidence>
<dbReference type="Pfam" id="PF02661">
    <property type="entry name" value="Fic"/>
    <property type="match status" value="1"/>
</dbReference>
<dbReference type="Gene3D" id="1.10.10.10">
    <property type="entry name" value="Winged helix-like DNA-binding domain superfamily/Winged helix DNA-binding domain"/>
    <property type="match status" value="1"/>
</dbReference>
<reference evidence="3" key="1">
    <citation type="journal article" date="2019" name="Int. J. Syst. Evol. Microbiol.">
        <title>The Global Catalogue of Microorganisms (GCM) 10K type strain sequencing project: providing services to taxonomists for standard genome sequencing and annotation.</title>
        <authorList>
            <consortium name="The Broad Institute Genomics Platform"/>
            <consortium name="The Broad Institute Genome Sequencing Center for Infectious Disease"/>
            <person name="Wu L."/>
            <person name="Ma J."/>
        </authorList>
    </citation>
    <scope>NUCLEOTIDE SEQUENCE [LARGE SCALE GENOMIC DNA]</scope>
    <source>
        <strain evidence="3">NBRC 103166</strain>
    </source>
</reference>
<name>A0ABQ6DV71_9GAMM</name>
<accession>A0ABQ6DV71</accession>
<dbReference type="EMBL" id="BSPQ01000001">
    <property type="protein sequence ID" value="GLS89016.1"/>
    <property type="molecule type" value="Genomic_DNA"/>
</dbReference>
<dbReference type="Proteomes" id="UP001157353">
    <property type="component" value="Unassembled WGS sequence"/>
</dbReference>
<dbReference type="Gene3D" id="1.10.3290.10">
    <property type="entry name" value="Fido-like domain"/>
    <property type="match status" value="1"/>
</dbReference>
<dbReference type="InterPro" id="IPR040198">
    <property type="entry name" value="Fido_containing"/>
</dbReference>
<dbReference type="PROSITE" id="PS51459">
    <property type="entry name" value="FIDO"/>
    <property type="match status" value="1"/>
</dbReference>
<sequence length="458" mass="52045">MPNSFKIQQSILTSHVPLSLSKLLTLHPSISRRTVQRSLSKLISNDTIIAIGAGRSRKYIAASSQQDSITTTQDNNVDETIADKFPAYVPLSADSKDILNYIEQPLEARTPVGYQRSLIDDYEPNVSFYLSEPIRRQLARMGNTGKTSQPAGTYGRDILSRLLIDLSWASSHLEGNTYSRLDTIELIEQGKAAAGKANIETQMILNHKTAIELLVDNPESIGFNRYTILNLHSILSENLLPNPFDEGRIRQHQVDIGKSVFRPLSGDVLIAELLDLLLSKADLIADPFEQSFFMMVHIPYLQPFADVNKRTSRLAANLPLIRANLCPLTFLDVPEEAYSRATLGVYEMNRIELLRDLYVWAYERSTKEYIALKQQLAEPDPMRLEYRNIIKQVIYQVITHPDNDPEDEIRKGLNTELVSTELENLTSLIIEELRRLHEGVLARYGLRPSQFKIWKNKQ</sequence>
<dbReference type="InterPro" id="IPR036388">
    <property type="entry name" value="WH-like_DNA-bd_sf"/>
</dbReference>
<comment type="caution">
    <text evidence="2">The sequence shown here is derived from an EMBL/GenBank/DDBJ whole genome shotgun (WGS) entry which is preliminary data.</text>
</comment>
<evidence type="ECO:0000313" key="3">
    <source>
        <dbReference type="Proteomes" id="UP001157353"/>
    </source>
</evidence>
<organism evidence="2 3">
    <name type="scientific">Psychromonas marina</name>
    <dbReference type="NCBI Taxonomy" id="88364"/>
    <lineage>
        <taxon>Bacteria</taxon>
        <taxon>Pseudomonadati</taxon>
        <taxon>Pseudomonadota</taxon>
        <taxon>Gammaproteobacteria</taxon>
        <taxon>Alteromonadales</taxon>
        <taxon>Psychromonadaceae</taxon>
        <taxon>Psychromonas</taxon>
    </lineage>
</organism>
<dbReference type="PANTHER" id="PTHR13504:SF38">
    <property type="entry name" value="FIDO DOMAIN-CONTAINING PROTEIN"/>
    <property type="match status" value="1"/>
</dbReference>
<feature type="domain" description="Fido" evidence="1">
    <location>
        <begin position="223"/>
        <end position="363"/>
    </location>
</feature>
<dbReference type="PANTHER" id="PTHR13504">
    <property type="entry name" value="FIDO DOMAIN-CONTAINING PROTEIN DDB_G0283145"/>
    <property type="match status" value="1"/>
</dbReference>
<keyword evidence="3" id="KW-1185">Reference proteome</keyword>
<gene>
    <name evidence="2" type="ORF">GCM10007916_00830</name>
</gene>
<dbReference type="InterPro" id="IPR003812">
    <property type="entry name" value="Fido"/>
</dbReference>
<dbReference type="InterPro" id="IPR036597">
    <property type="entry name" value="Fido-like_dom_sf"/>
</dbReference>